<organism evidence="2 3">
    <name type="scientific">Mycobacterium simulans</name>
    <dbReference type="NCBI Taxonomy" id="627089"/>
    <lineage>
        <taxon>Bacteria</taxon>
        <taxon>Bacillati</taxon>
        <taxon>Actinomycetota</taxon>
        <taxon>Actinomycetes</taxon>
        <taxon>Mycobacteriales</taxon>
        <taxon>Mycobacteriaceae</taxon>
        <taxon>Mycobacterium</taxon>
    </lineage>
</organism>
<feature type="transmembrane region" description="Helical" evidence="1">
    <location>
        <begin position="229"/>
        <end position="248"/>
    </location>
</feature>
<feature type="transmembrane region" description="Helical" evidence="1">
    <location>
        <begin position="71"/>
        <end position="95"/>
    </location>
</feature>
<feature type="transmembrane region" description="Helical" evidence="1">
    <location>
        <begin position="36"/>
        <end position="59"/>
    </location>
</feature>
<feature type="transmembrane region" description="Helical" evidence="1">
    <location>
        <begin position="148"/>
        <end position="174"/>
    </location>
</feature>
<proteinExistence type="predicted"/>
<evidence type="ECO:0000313" key="2">
    <source>
        <dbReference type="EMBL" id="SOJ57427.1"/>
    </source>
</evidence>
<dbReference type="AlphaFoldDB" id="A0A7Z7NC05"/>
<sequence>MPAPRYSRFCFNLGRRGAFDASMRRLLPVIGNLAPVLTHLVPLALVIAVSPLTVIPAVLVLHAPRPRPASLAFLGGWVLGLSALTAIFVTASGALHGLNNAPPTWASWVRVVLGSALIAFGVYRWLTRHGHSESPRWMRTFATITPKRAGVMAAVLSVVRPEVSIMCVAAGLGIGTGGLGVGGRGIGAVIFVGIAASTVAAPILAYVGGGDRFDEPLTRLKNWMEKNHAAMLAVVLVLIGLMVLYNGIRAL</sequence>
<name>A0A7Z7NC05_9MYCO</name>
<protein>
    <recommendedName>
        <fullName evidence="4">GAP family protein</fullName>
    </recommendedName>
</protein>
<dbReference type="Proteomes" id="UP000554965">
    <property type="component" value="Unassembled WGS sequence"/>
</dbReference>
<evidence type="ECO:0008006" key="4">
    <source>
        <dbReference type="Google" id="ProtNLM"/>
    </source>
</evidence>
<dbReference type="Pfam" id="PF11139">
    <property type="entry name" value="SfLAP"/>
    <property type="match status" value="1"/>
</dbReference>
<reference evidence="2 3" key="1">
    <citation type="submission" date="2017-10" db="EMBL/GenBank/DDBJ databases">
        <authorList>
            <consortium name="Urmite Genomes"/>
        </authorList>
    </citation>
    <scope>NUCLEOTIDE SEQUENCE [LARGE SCALE GENOMIC DNA]</scope>
    <source>
        <strain evidence="2 3">FB-527</strain>
    </source>
</reference>
<keyword evidence="1" id="KW-0472">Membrane</keyword>
<keyword evidence="1" id="KW-0812">Transmembrane</keyword>
<evidence type="ECO:0000256" key="1">
    <source>
        <dbReference type="SAM" id="Phobius"/>
    </source>
</evidence>
<feature type="transmembrane region" description="Helical" evidence="1">
    <location>
        <begin position="186"/>
        <end position="208"/>
    </location>
</feature>
<comment type="caution">
    <text evidence="2">The sequence shown here is derived from an EMBL/GenBank/DDBJ whole genome shotgun (WGS) entry which is preliminary data.</text>
</comment>
<evidence type="ECO:0000313" key="3">
    <source>
        <dbReference type="Proteomes" id="UP000554965"/>
    </source>
</evidence>
<dbReference type="EMBL" id="OCTY01000002">
    <property type="protein sequence ID" value="SOJ57427.1"/>
    <property type="molecule type" value="Genomic_DNA"/>
</dbReference>
<gene>
    <name evidence="2" type="ORF">MSIMFB_04906</name>
</gene>
<keyword evidence="3" id="KW-1185">Reference proteome</keyword>
<dbReference type="InterPro" id="IPR021315">
    <property type="entry name" value="Gap/Sap"/>
</dbReference>
<feature type="transmembrane region" description="Helical" evidence="1">
    <location>
        <begin position="107"/>
        <end position="127"/>
    </location>
</feature>
<keyword evidence="1" id="KW-1133">Transmembrane helix</keyword>
<accession>A0A7Z7NC05</accession>